<dbReference type="Proteomes" id="UP001283361">
    <property type="component" value="Unassembled WGS sequence"/>
</dbReference>
<dbReference type="EMBL" id="JAWDGP010000840">
    <property type="protein sequence ID" value="KAK3796801.1"/>
    <property type="molecule type" value="Genomic_DNA"/>
</dbReference>
<protein>
    <submittedName>
        <fullName evidence="1">Uncharacterized protein</fullName>
    </submittedName>
</protein>
<keyword evidence="2" id="KW-1185">Reference proteome</keyword>
<gene>
    <name evidence="1" type="ORF">RRG08_040861</name>
</gene>
<comment type="caution">
    <text evidence="1">The sequence shown here is derived from an EMBL/GenBank/DDBJ whole genome shotgun (WGS) entry which is preliminary data.</text>
</comment>
<evidence type="ECO:0000313" key="1">
    <source>
        <dbReference type="EMBL" id="KAK3796801.1"/>
    </source>
</evidence>
<accession>A0AAE1E769</accession>
<sequence length="42" mass="5206">RSTDEPTRFLQVWITQHKRFLVNTARRDEKFEFFDQTSTEED</sequence>
<reference evidence="1" key="1">
    <citation type="journal article" date="2023" name="G3 (Bethesda)">
        <title>A reference genome for the long-term kleptoplast-retaining sea slug Elysia crispata morphotype clarki.</title>
        <authorList>
            <person name="Eastman K.E."/>
            <person name="Pendleton A.L."/>
            <person name="Shaikh M.A."/>
            <person name="Suttiyut T."/>
            <person name="Ogas R."/>
            <person name="Tomko P."/>
            <person name="Gavelis G."/>
            <person name="Widhalm J.R."/>
            <person name="Wisecaver J.H."/>
        </authorList>
    </citation>
    <scope>NUCLEOTIDE SEQUENCE</scope>
    <source>
        <strain evidence="1">ECLA1</strain>
    </source>
</reference>
<feature type="non-terminal residue" evidence="1">
    <location>
        <position position="1"/>
    </location>
</feature>
<name>A0AAE1E769_9GAST</name>
<evidence type="ECO:0000313" key="2">
    <source>
        <dbReference type="Proteomes" id="UP001283361"/>
    </source>
</evidence>
<dbReference type="AlphaFoldDB" id="A0AAE1E769"/>
<proteinExistence type="predicted"/>
<organism evidence="1 2">
    <name type="scientific">Elysia crispata</name>
    <name type="common">lettuce slug</name>
    <dbReference type="NCBI Taxonomy" id="231223"/>
    <lineage>
        <taxon>Eukaryota</taxon>
        <taxon>Metazoa</taxon>
        <taxon>Spiralia</taxon>
        <taxon>Lophotrochozoa</taxon>
        <taxon>Mollusca</taxon>
        <taxon>Gastropoda</taxon>
        <taxon>Heterobranchia</taxon>
        <taxon>Euthyneura</taxon>
        <taxon>Panpulmonata</taxon>
        <taxon>Sacoglossa</taxon>
        <taxon>Placobranchoidea</taxon>
        <taxon>Plakobranchidae</taxon>
        <taxon>Elysia</taxon>
    </lineage>
</organism>